<name>A0ABR9ZVN1_9FIRM</name>
<dbReference type="Gene3D" id="3.90.1170.20">
    <property type="entry name" value="Quinolinate phosphoribosyl transferase, N-terminal domain"/>
    <property type="match status" value="1"/>
</dbReference>
<comment type="similarity">
    <text evidence="3 10">Belongs to the NadC/ModD family.</text>
</comment>
<accession>A0ABR9ZVN1</accession>
<comment type="caution">
    <text evidence="13">The sequence shown here is derived from an EMBL/GenBank/DDBJ whole genome shotgun (WGS) entry which is preliminary data.</text>
</comment>
<dbReference type="SUPFAM" id="SSF54675">
    <property type="entry name" value="Nicotinate/Quinolinate PRTase N-terminal domain-like"/>
    <property type="match status" value="1"/>
</dbReference>
<protein>
    <recommendedName>
        <fullName evidence="4">nicotinate-nucleotide diphosphorylase (carboxylating)</fullName>
        <ecNumber evidence="4">2.4.2.19</ecNumber>
    </recommendedName>
    <alternativeName>
        <fullName evidence="8">Quinolinate phosphoribosyltransferase [decarboxylating]</fullName>
    </alternativeName>
</protein>
<dbReference type="SUPFAM" id="SSF51690">
    <property type="entry name" value="Nicotinate/Quinolinate PRTase C-terminal domain-like"/>
    <property type="match status" value="1"/>
</dbReference>
<evidence type="ECO:0000313" key="14">
    <source>
        <dbReference type="Proteomes" id="UP000614200"/>
    </source>
</evidence>
<evidence type="ECO:0000256" key="8">
    <source>
        <dbReference type="ARBA" id="ARBA00033102"/>
    </source>
</evidence>
<evidence type="ECO:0000256" key="10">
    <source>
        <dbReference type="PIRNR" id="PIRNR006250"/>
    </source>
</evidence>
<dbReference type="NCBIfam" id="TIGR00078">
    <property type="entry name" value="nadC"/>
    <property type="match status" value="1"/>
</dbReference>
<dbReference type="GO" id="GO:0004514">
    <property type="term" value="F:nicotinate-nucleotide diphosphorylase (carboxylating) activity"/>
    <property type="evidence" value="ECO:0007669"/>
    <property type="project" value="UniProtKB-EC"/>
</dbReference>
<comment type="function">
    <text evidence="1">Involved in the catabolism of quinolinic acid (QA).</text>
</comment>
<evidence type="ECO:0000256" key="6">
    <source>
        <dbReference type="ARBA" id="ARBA00022676"/>
    </source>
</evidence>
<evidence type="ECO:0000256" key="2">
    <source>
        <dbReference type="ARBA" id="ARBA00004893"/>
    </source>
</evidence>
<organism evidence="13 14">
    <name type="scientific">Fusibacter ferrireducens</name>
    <dbReference type="NCBI Taxonomy" id="2785058"/>
    <lineage>
        <taxon>Bacteria</taxon>
        <taxon>Bacillati</taxon>
        <taxon>Bacillota</taxon>
        <taxon>Clostridia</taxon>
        <taxon>Eubacteriales</taxon>
        <taxon>Eubacteriales Family XII. Incertae Sedis</taxon>
        <taxon>Fusibacter</taxon>
    </lineage>
</organism>
<comment type="catalytic activity">
    <reaction evidence="9">
        <text>nicotinate beta-D-ribonucleotide + CO2 + diphosphate = quinolinate + 5-phospho-alpha-D-ribose 1-diphosphate + 2 H(+)</text>
        <dbReference type="Rhea" id="RHEA:12733"/>
        <dbReference type="ChEBI" id="CHEBI:15378"/>
        <dbReference type="ChEBI" id="CHEBI:16526"/>
        <dbReference type="ChEBI" id="CHEBI:29959"/>
        <dbReference type="ChEBI" id="CHEBI:33019"/>
        <dbReference type="ChEBI" id="CHEBI:57502"/>
        <dbReference type="ChEBI" id="CHEBI:58017"/>
        <dbReference type="EC" id="2.4.2.19"/>
    </reaction>
</comment>
<dbReference type="PIRSF" id="PIRSF006250">
    <property type="entry name" value="NadC_ModD"/>
    <property type="match status" value="1"/>
</dbReference>
<comment type="pathway">
    <text evidence="2">Cofactor biosynthesis; NAD(+) biosynthesis; nicotinate D-ribonucleotide from quinolinate: step 1/1.</text>
</comment>
<evidence type="ECO:0000256" key="1">
    <source>
        <dbReference type="ARBA" id="ARBA00003237"/>
    </source>
</evidence>
<dbReference type="Pfam" id="PF02749">
    <property type="entry name" value="QRPTase_N"/>
    <property type="match status" value="1"/>
</dbReference>
<dbReference type="InterPro" id="IPR037128">
    <property type="entry name" value="Quinolinate_PRibosylTase_N_sf"/>
</dbReference>
<dbReference type="InterPro" id="IPR002638">
    <property type="entry name" value="Quinolinate_PRibosylTrfase_C"/>
</dbReference>
<dbReference type="InterPro" id="IPR027277">
    <property type="entry name" value="NadC/ModD"/>
</dbReference>
<dbReference type="Pfam" id="PF01729">
    <property type="entry name" value="QRPTase_C"/>
    <property type="match status" value="1"/>
</dbReference>
<keyword evidence="14" id="KW-1185">Reference proteome</keyword>
<dbReference type="RefSeq" id="WP_194702760.1">
    <property type="nucleotide sequence ID" value="NZ_JADKNH010000009.1"/>
</dbReference>
<keyword evidence="7 10" id="KW-0808">Transferase</keyword>
<feature type="domain" description="Quinolinate phosphoribosyl transferase C-terminal" evidence="11">
    <location>
        <begin position="109"/>
        <end position="274"/>
    </location>
</feature>
<dbReference type="PANTHER" id="PTHR32179">
    <property type="entry name" value="NICOTINATE-NUCLEOTIDE PYROPHOSPHORYLASE [CARBOXYLATING]"/>
    <property type="match status" value="1"/>
</dbReference>
<dbReference type="InterPro" id="IPR022412">
    <property type="entry name" value="Quinolinate_PRibosylTrfase_N"/>
</dbReference>
<gene>
    <name evidence="13" type="primary">nadC</name>
    <name evidence="13" type="ORF">ISU02_15565</name>
</gene>
<evidence type="ECO:0000256" key="5">
    <source>
        <dbReference type="ARBA" id="ARBA00022642"/>
    </source>
</evidence>
<dbReference type="InterPro" id="IPR013785">
    <property type="entry name" value="Aldolase_TIM"/>
</dbReference>
<dbReference type="InterPro" id="IPR036068">
    <property type="entry name" value="Nicotinate_pribotase-like_C"/>
</dbReference>
<feature type="domain" description="Quinolinate phosphoribosyl transferase N-terminal" evidence="12">
    <location>
        <begin position="22"/>
        <end position="107"/>
    </location>
</feature>
<reference evidence="13 14" key="1">
    <citation type="submission" date="2020-11" db="EMBL/GenBank/DDBJ databases">
        <title>Fusibacter basophilias sp. nov.</title>
        <authorList>
            <person name="Qiu D."/>
        </authorList>
    </citation>
    <scope>NUCLEOTIDE SEQUENCE [LARGE SCALE GENOMIC DNA]</scope>
    <source>
        <strain evidence="13 14">Q10-2</strain>
    </source>
</reference>
<evidence type="ECO:0000256" key="7">
    <source>
        <dbReference type="ARBA" id="ARBA00022679"/>
    </source>
</evidence>
<dbReference type="EMBL" id="JADKNH010000009">
    <property type="protein sequence ID" value="MBF4694528.1"/>
    <property type="molecule type" value="Genomic_DNA"/>
</dbReference>
<evidence type="ECO:0000256" key="9">
    <source>
        <dbReference type="ARBA" id="ARBA00047445"/>
    </source>
</evidence>
<dbReference type="Proteomes" id="UP000614200">
    <property type="component" value="Unassembled WGS sequence"/>
</dbReference>
<dbReference type="Gene3D" id="3.20.20.70">
    <property type="entry name" value="Aldolase class I"/>
    <property type="match status" value="1"/>
</dbReference>
<evidence type="ECO:0000259" key="11">
    <source>
        <dbReference type="Pfam" id="PF01729"/>
    </source>
</evidence>
<evidence type="ECO:0000313" key="13">
    <source>
        <dbReference type="EMBL" id="MBF4694528.1"/>
    </source>
</evidence>
<evidence type="ECO:0000259" key="12">
    <source>
        <dbReference type="Pfam" id="PF02749"/>
    </source>
</evidence>
<dbReference type="InterPro" id="IPR004393">
    <property type="entry name" value="NadC"/>
</dbReference>
<dbReference type="CDD" id="cd01572">
    <property type="entry name" value="QPRTase"/>
    <property type="match status" value="1"/>
</dbReference>
<dbReference type="PANTHER" id="PTHR32179:SF3">
    <property type="entry name" value="NICOTINATE-NUCLEOTIDE PYROPHOSPHORYLASE [CARBOXYLATING]"/>
    <property type="match status" value="1"/>
</dbReference>
<keyword evidence="5" id="KW-0662">Pyridine nucleotide biosynthesis</keyword>
<dbReference type="EC" id="2.4.2.19" evidence="4"/>
<sequence>MIKYKIDEIIKQALVEDMNYGDITSETLLSGREESIADLIVKDAGVISGIDIFEYTFKSVDETCAIEWHVSNGDEVVKGQRVGTIRGASIHILRAERTALNLIQRMSGIATLTHQYVDAVKPYDVRIVDTRKTVPGLRVLDKMAVRCGGGYNHRFNLSDAVMIKDNHIRAVGSIQEAVKRAKAGIPHTTKIEVEVESLAELEEALDAGADIIMLDNMSLENMSAAVKITAKRAVLEASGNVTLDCVRAIAETGVDVISVGALTHSVKALDLSLRFRK</sequence>
<evidence type="ECO:0000256" key="4">
    <source>
        <dbReference type="ARBA" id="ARBA00011944"/>
    </source>
</evidence>
<evidence type="ECO:0000256" key="3">
    <source>
        <dbReference type="ARBA" id="ARBA00009400"/>
    </source>
</evidence>
<proteinExistence type="inferred from homology"/>
<keyword evidence="6 10" id="KW-0328">Glycosyltransferase</keyword>